<dbReference type="EMBL" id="AFYH01056822">
    <property type="status" value="NOT_ANNOTATED_CDS"/>
    <property type="molecule type" value="Genomic_DNA"/>
</dbReference>
<evidence type="ECO:0000256" key="13">
    <source>
        <dbReference type="ARBA" id="ARBA00045144"/>
    </source>
</evidence>
<dbReference type="Ensembl" id="ENSLACT00000025050.1">
    <property type="protein sequence ID" value="ENSLACP00000022233.1"/>
    <property type="gene ID" value="ENSLACG00000022497.1"/>
</dbReference>
<accession>M3XHM7</accession>
<dbReference type="KEGG" id="lcm:102348824"/>
<dbReference type="PANTHER" id="PTHR21324">
    <property type="entry name" value="FASTING-INDUCIBLE INTEGRAL MEMBRANE PROTEIN TM6P1-RELATED"/>
    <property type="match status" value="1"/>
</dbReference>
<evidence type="ECO:0000256" key="3">
    <source>
        <dbReference type="ARBA" id="ARBA00004651"/>
    </source>
</evidence>
<feature type="transmembrane region" description="Helical" evidence="14">
    <location>
        <begin position="181"/>
        <end position="199"/>
    </location>
</feature>
<evidence type="ECO:0000256" key="10">
    <source>
        <dbReference type="ARBA" id="ARBA00023136"/>
    </source>
</evidence>
<dbReference type="GO" id="GO:0010008">
    <property type="term" value="C:endosome membrane"/>
    <property type="evidence" value="ECO:0007669"/>
    <property type="project" value="UniProtKB-SubCell"/>
</dbReference>
<evidence type="ECO:0000256" key="11">
    <source>
        <dbReference type="ARBA" id="ARBA00023180"/>
    </source>
</evidence>
<keyword evidence="9" id="KW-0072">Autophagy</keyword>
<evidence type="ECO:0000256" key="14">
    <source>
        <dbReference type="SAM" id="Phobius"/>
    </source>
</evidence>
<reference evidence="17" key="1">
    <citation type="submission" date="2011-08" db="EMBL/GenBank/DDBJ databases">
        <title>The draft genome of Latimeria chalumnae.</title>
        <authorList>
            <person name="Di Palma F."/>
            <person name="Alfoldi J."/>
            <person name="Johnson J."/>
            <person name="Berlin A."/>
            <person name="Gnerre S."/>
            <person name="Jaffe D."/>
            <person name="MacCallum I."/>
            <person name="Young S."/>
            <person name="Walker B.J."/>
            <person name="Lander E."/>
            <person name="Lindblad-Toh K."/>
        </authorList>
    </citation>
    <scope>NUCLEOTIDE SEQUENCE [LARGE SCALE GENOMIC DNA]</scope>
    <source>
        <strain evidence="17">Wild caught</strain>
    </source>
</reference>
<dbReference type="FunCoup" id="M3XHM7">
    <property type="interactions" value="316"/>
</dbReference>
<dbReference type="HOGENOM" id="CLU_059992_0_1_1"/>
<evidence type="ECO:0000313" key="16">
    <source>
        <dbReference type="Ensembl" id="ENSLACP00000022233.1"/>
    </source>
</evidence>
<evidence type="ECO:0000256" key="12">
    <source>
        <dbReference type="ARBA" id="ARBA00023329"/>
    </source>
</evidence>
<reference evidence="16" key="3">
    <citation type="submission" date="2025-09" db="UniProtKB">
        <authorList>
            <consortium name="Ensembl"/>
        </authorList>
    </citation>
    <scope>IDENTIFICATION</scope>
</reference>
<dbReference type="InterPro" id="IPR050911">
    <property type="entry name" value="DRAM/TMEM150_Autophagy_Mod"/>
</dbReference>
<dbReference type="AlphaFoldDB" id="M3XHM7"/>
<evidence type="ECO:0000256" key="6">
    <source>
        <dbReference type="ARBA" id="ARBA00022692"/>
    </source>
</evidence>
<feature type="domain" description="CWH43-like N-terminal" evidence="15">
    <location>
        <begin position="4"/>
        <end position="203"/>
    </location>
</feature>
<dbReference type="GeneID" id="102348824"/>
<sequence>MWAWALLPILAALWLITGIWAVFGIAVTNKSVNLTVEFPYISTCGAFPPQSCIFAQILNVGALCVVWISLIRYQQIKDYGCHSRINTASLILGCISALGISIVGNFQQTNQLETHLLGAFLAFYVGIAYFWLQVVLSFKVRPRHGGLWVMVVRIILCAICTVCEILMIVFHRVHMRTPAAILEWAAAMCLFLLFPMFVVDFRHVDGHFYHVQKQGPKLHTEMHISTQTLAL</sequence>
<keyword evidence="10 14" id="KW-0472">Membrane</keyword>
<dbReference type="GeneTree" id="ENSGT01030000234578"/>
<gene>
    <name evidence="16" type="primary">TMEM150B</name>
</gene>
<evidence type="ECO:0000256" key="4">
    <source>
        <dbReference type="ARBA" id="ARBA00006565"/>
    </source>
</evidence>
<evidence type="ECO:0000259" key="15">
    <source>
        <dbReference type="Pfam" id="PF10277"/>
    </source>
</evidence>
<evidence type="ECO:0000256" key="8">
    <source>
        <dbReference type="ARBA" id="ARBA00022989"/>
    </source>
</evidence>
<dbReference type="GO" id="GO:0000421">
    <property type="term" value="C:autophagosome membrane"/>
    <property type="evidence" value="ECO:0007669"/>
    <property type="project" value="UniProtKB-SubCell"/>
</dbReference>
<keyword evidence="11" id="KW-0325">Glycoprotein</keyword>
<dbReference type="InterPro" id="IPR019402">
    <property type="entry name" value="CWH43_N"/>
</dbReference>
<keyword evidence="7" id="KW-0967">Endosome</keyword>
<proteinExistence type="inferred from homology"/>
<dbReference type="OrthoDB" id="191706at2759"/>
<keyword evidence="8 14" id="KW-1133">Transmembrane helix</keyword>
<dbReference type="eggNOG" id="KOG4320">
    <property type="taxonomic scope" value="Eukaryota"/>
</dbReference>
<comment type="subcellular location">
    <subcellularLocation>
        <location evidence="3">Cell membrane</location>
        <topology evidence="3">Multi-pass membrane protein</topology>
    </subcellularLocation>
    <subcellularLocation>
        <location evidence="2">Cytoplasmic vesicle</location>
        <location evidence="2">Autophagosome membrane</location>
        <topology evidence="2">Multi-pass membrane protein</topology>
    </subcellularLocation>
    <subcellularLocation>
        <location evidence="1">Endosome membrane</location>
        <topology evidence="1">Multi-pass membrane protein</topology>
    </subcellularLocation>
</comment>
<name>M3XHM7_LATCH</name>
<dbReference type="InParanoid" id="M3XHM7"/>
<dbReference type="CTD" id="284417"/>
<feature type="transmembrane region" description="Helical" evidence="14">
    <location>
        <begin position="53"/>
        <end position="73"/>
    </location>
</feature>
<organism evidence="16 17">
    <name type="scientific">Latimeria chalumnae</name>
    <name type="common">Coelacanth</name>
    <dbReference type="NCBI Taxonomy" id="7897"/>
    <lineage>
        <taxon>Eukaryota</taxon>
        <taxon>Metazoa</taxon>
        <taxon>Chordata</taxon>
        <taxon>Craniata</taxon>
        <taxon>Vertebrata</taxon>
        <taxon>Euteleostomi</taxon>
        <taxon>Coelacanthiformes</taxon>
        <taxon>Coelacanthidae</taxon>
        <taxon>Latimeria</taxon>
    </lineage>
</organism>
<dbReference type="PANTHER" id="PTHR21324:SF3">
    <property type="entry name" value="MODULATOR OF MACROAUTOPHAGY TMEM150B"/>
    <property type="match status" value="1"/>
</dbReference>
<keyword evidence="17" id="KW-1185">Reference proteome</keyword>
<comment type="similarity">
    <text evidence="4">Belongs to the DRAM/TMEM150 family.</text>
</comment>
<dbReference type="OMA" id="IRYHQLR"/>
<keyword evidence="12" id="KW-0968">Cytoplasmic vesicle</keyword>
<feature type="transmembrane region" description="Helical" evidence="14">
    <location>
        <begin position="85"/>
        <end position="104"/>
    </location>
</feature>
<dbReference type="Proteomes" id="UP000008672">
    <property type="component" value="Unassembled WGS sequence"/>
</dbReference>
<evidence type="ECO:0000256" key="2">
    <source>
        <dbReference type="ARBA" id="ARBA00004542"/>
    </source>
</evidence>
<evidence type="ECO:0000256" key="9">
    <source>
        <dbReference type="ARBA" id="ARBA00023006"/>
    </source>
</evidence>
<feature type="transmembrane region" description="Helical" evidence="14">
    <location>
        <begin position="116"/>
        <end position="135"/>
    </location>
</feature>
<keyword evidence="5" id="KW-1003">Cell membrane</keyword>
<evidence type="ECO:0000256" key="1">
    <source>
        <dbReference type="ARBA" id="ARBA00004337"/>
    </source>
</evidence>
<reference evidence="16" key="2">
    <citation type="submission" date="2025-08" db="UniProtKB">
        <authorList>
            <consortium name="Ensembl"/>
        </authorList>
    </citation>
    <scope>IDENTIFICATION</scope>
</reference>
<dbReference type="GO" id="GO:0006914">
    <property type="term" value="P:autophagy"/>
    <property type="evidence" value="ECO:0007669"/>
    <property type="project" value="UniProtKB-KW"/>
</dbReference>
<comment type="function">
    <text evidence="13">Modulator of macroautophagy that causes accumulation of autophagosomes under basal conditions and enhances autophagic flux. Represses cell death and promotes long-term clonogenic survival of cells grown in the absence of glucose in a macroautophagy-independent manner. May have some role in extracellular matrix engulfment or growth factor receptor recycling, both of which can modulate cell survival.</text>
</comment>
<dbReference type="Pfam" id="PF10277">
    <property type="entry name" value="Frag1"/>
    <property type="match status" value="1"/>
</dbReference>
<evidence type="ECO:0000313" key="17">
    <source>
        <dbReference type="Proteomes" id="UP000008672"/>
    </source>
</evidence>
<evidence type="ECO:0000256" key="5">
    <source>
        <dbReference type="ARBA" id="ARBA00022475"/>
    </source>
</evidence>
<dbReference type="RefSeq" id="XP_005994462.1">
    <property type="nucleotide sequence ID" value="XM_005994400.3"/>
</dbReference>
<dbReference type="STRING" id="7897.ENSLACP00000022233"/>
<feature type="transmembrane region" description="Helical" evidence="14">
    <location>
        <begin position="147"/>
        <end position="169"/>
    </location>
</feature>
<dbReference type="GO" id="GO:0005886">
    <property type="term" value="C:plasma membrane"/>
    <property type="evidence" value="ECO:0007669"/>
    <property type="project" value="UniProtKB-SubCell"/>
</dbReference>
<evidence type="ECO:0000256" key="7">
    <source>
        <dbReference type="ARBA" id="ARBA00022753"/>
    </source>
</evidence>
<protein>
    <submittedName>
        <fullName evidence="16">Transmembrane protein 150B</fullName>
    </submittedName>
</protein>
<keyword evidence="6 14" id="KW-0812">Transmembrane</keyword>